<feature type="transmembrane region" description="Helical" evidence="1">
    <location>
        <begin position="7"/>
        <end position="34"/>
    </location>
</feature>
<keyword evidence="1" id="KW-1133">Transmembrane helix</keyword>
<sequence length="141" mass="15748">MNNKPNTAFWIISIAALLWNLMGLFQFGLATVFMDSMTDSIAPAELEMMKNVPLWYTVAFGVSVFSGVLACILMLMKNKIAILLFLISLITVLISQGYWAFGTDAIDIIGMQAMIMPMIVIIISIFLYYYSKGAARNGWLK</sequence>
<dbReference type="EMBL" id="BKCF01000003">
    <property type="protein sequence ID" value="GEQ86342.1"/>
    <property type="molecule type" value="Genomic_DNA"/>
</dbReference>
<keyword evidence="1" id="KW-0812">Transmembrane</keyword>
<feature type="transmembrane region" description="Helical" evidence="1">
    <location>
        <begin position="113"/>
        <end position="131"/>
    </location>
</feature>
<dbReference type="OrthoDB" id="1143964at2"/>
<feature type="transmembrane region" description="Helical" evidence="1">
    <location>
        <begin position="54"/>
        <end position="75"/>
    </location>
</feature>
<accession>A0A5J4FYM6</accession>
<comment type="caution">
    <text evidence="2">The sequence shown here is derived from an EMBL/GenBank/DDBJ whole genome shotgun (WGS) entry which is preliminary data.</text>
</comment>
<protein>
    <recommendedName>
        <fullName evidence="4">Sugar transporter</fullName>
    </recommendedName>
</protein>
<reference evidence="2 3" key="1">
    <citation type="submission" date="2019-08" db="EMBL/GenBank/DDBJ databases">
        <title>Ulvibacter marinistellae sp. nov., isolated from a starfish, Patiria pectinifera.</title>
        <authorList>
            <person name="Kawano K."/>
            <person name="Ushijima N."/>
            <person name="Kihara M."/>
            <person name="Itoh H."/>
        </authorList>
    </citation>
    <scope>NUCLEOTIDE SEQUENCE [LARGE SCALE GENOMIC DNA]</scope>
    <source>
        <strain evidence="2 3">KK4</strain>
    </source>
</reference>
<evidence type="ECO:0000256" key="1">
    <source>
        <dbReference type="SAM" id="Phobius"/>
    </source>
</evidence>
<keyword evidence="1" id="KW-0472">Membrane</keyword>
<evidence type="ECO:0008006" key="4">
    <source>
        <dbReference type="Google" id="ProtNLM"/>
    </source>
</evidence>
<feature type="transmembrane region" description="Helical" evidence="1">
    <location>
        <begin position="82"/>
        <end position="101"/>
    </location>
</feature>
<dbReference type="Proteomes" id="UP000326994">
    <property type="component" value="Unassembled WGS sequence"/>
</dbReference>
<proteinExistence type="predicted"/>
<name>A0A5J4FYM6_9FLAO</name>
<evidence type="ECO:0000313" key="2">
    <source>
        <dbReference type="EMBL" id="GEQ86342.1"/>
    </source>
</evidence>
<organism evidence="2 3">
    <name type="scientific">Patiriisocius marinistellae</name>
    <dbReference type="NCBI Taxonomy" id="2494560"/>
    <lineage>
        <taxon>Bacteria</taxon>
        <taxon>Pseudomonadati</taxon>
        <taxon>Bacteroidota</taxon>
        <taxon>Flavobacteriia</taxon>
        <taxon>Flavobacteriales</taxon>
        <taxon>Flavobacteriaceae</taxon>
        <taxon>Patiriisocius</taxon>
    </lineage>
</organism>
<dbReference type="RefSeq" id="WP_151894273.1">
    <property type="nucleotide sequence ID" value="NZ_BKCF01000003.1"/>
</dbReference>
<evidence type="ECO:0000313" key="3">
    <source>
        <dbReference type="Proteomes" id="UP000326994"/>
    </source>
</evidence>
<gene>
    <name evidence="2" type="ORF">ULMS_18500</name>
</gene>
<dbReference type="AlphaFoldDB" id="A0A5J4FYM6"/>
<keyword evidence="3" id="KW-1185">Reference proteome</keyword>